<keyword evidence="2" id="KW-0805">Transcription regulation</keyword>
<dbReference type="InterPro" id="IPR014284">
    <property type="entry name" value="RNA_pol_sigma-70_dom"/>
</dbReference>
<dbReference type="InterPro" id="IPR013324">
    <property type="entry name" value="RNA_pol_sigma_r3/r4-like"/>
</dbReference>
<proteinExistence type="inferred from homology"/>
<evidence type="ECO:0000256" key="4">
    <source>
        <dbReference type="ARBA" id="ARBA00023163"/>
    </source>
</evidence>
<feature type="region of interest" description="Disordered" evidence="5">
    <location>
        <begin position="1"/>
        <end position="20"/>
    </location>
</feature>
<dbReference type="EMBL" id="WJHE01000218">
    <property type="protein sequence ID" value="MST32122.1"/>
    <property type="molecule type" value="Genomic_DNA"/>
</dbReference>
<reference evidence="8 9" key="1">
    <citation type="submission" date="2019-11" db="EMBL/GenBank/DDBJ databases">
        <title>Acidiferrimicrobium australis gen. nov., sp. nov., an acidophilic and obligately heterotrophic, member of the Actinobacteria that catalyses dissimilatory oxido- reduction of iron isolated from metal-rich acidic water in Chile.</title>
        <authorList>
            <person name="Gonzalez D."/>
            <person name="Huber K."/>
            <person name="Hedrich S."/>
            <person name="Rojas-Villalobos C."/>
            <person name="Quatrini R."/>
            <person name="Dinamarca M.A."/>
            <person name="Schwarz A."/>
            <person name="Canales C."/>
            <person name="Nancucheo I."/>
        </authorList>
    </citation>
    <scope>NUCLEOTIDE SEQUENCE [LARGE SCALE GENOMIC DNA]</scope>
    <source>
        <strain evidence="8 9">USS-CCA1</strain>
    </source>
</reference>
<dbReference type="InterPro" id="IPR007627">
    <property type="entry name" value="RNA_pol_sigma70_r2"/>
</dbReference>
<dbReference type="NCBIfam" id="TIGR02937">
    <property type="entry name" value="sigma70-ECF"/>
    <property type="match status" value="1"/>
</dbReference>
<comment type="similarity">
    <text evidence="1">Belongs to the sigma-70 factor family. ECF subfamily.</text>
</comment>
<dbReference type="InterPro" id="IPR013325">
    <property type="entry name" value="RNA_pol_sigma_r2"/>
</dbReference>
<evidence type="ECO:0000313" key="8">
    <source>
        <dbReference type="EMBL" id="MST32122.1"/>
    </source>
</evidence>
<evidence type="ECO:0000256" key="2">
    <source>
        <dbReference type="ARBA" id="ARBA00023015"/>
    </source>
</evidence>
<sequence>MDRAVARGADSLTGGSASPDEEMLSQALAAVRPALRRYLRRRVPTSEVEDLLQVVSLEMWRSWFRFRPGGNLEAWAFGIAHHRSADWWRNWGRQPALGVAADLTDPDLEPGEAVAVSVTARAALAALPDGPRTAVTLAYFGGYTQPEIASQMGLPLGTVKSWVTRSLRHMAASLLDADTGD</sequence>
<evidence type="ECO:0000256" key="3">
    <source>
        <dbReference type="ARBA" id="ARBA00023082"/>
    </source>
</evidence>
<dbReference type="Gene3D" id="1.10.1740.10">
    <property type="match status" value="1"/>
</dbReference>
<protein>
    <submittedName>
        <fullName evidence="8">Sigma-70 family RNA polymerase sigma factor</fullName>
    </submittedName>
</protein>
<evidence type="ECO:0000256" key="1">
    <source>
        <dbReference type="ARBA" id="ARBA00010641"/>
    </source>
</evidence>
<comment type="caution">
    <text evidence="8">The sequence shown here is derived from an EMBL/GenBank/DDBJ whole genome shotgun (WGS) entry which is preliminary data.</text>
</comment>
<dbReference type="SUPFAM" id="SSF88946">
    <property type="entry name" value="Sigma2 domain of RNA polymerase sigma factors"/>
    <property type="match status" value="1"/>
</dbReference>
<dbReference type="Pfam" id="PF08281">
    <property type="entry name" value="Sigma70_r4_2"/>
    <property type="match status" value="1"/>
</dbReference>
<dbReference type="InterPro" id="IPR039425">
    <property type="entry name" value="RNA_pol_sigma-70-like"/>
</dbReference>
<name>A0ABW9QR40_9ACTN</name>
<dbReference type="Pfam" id="PF04542">
    <property type="entry name" value="Sigma70_r2"/>
    <property type="match status" value="1"/>
</dbReference>
<gene>
    <name evidence="8" type="ORF">GHK86_05200</name>
</gene>
<accession>A0ABW9QR40</accession>
<dbReference type="InterPro" id="IPR013249">
    <property type="entry name" value="RNA_pol_sigma70_r4_t2"/>
</dbReference>
<feature type="domain" description="RNA polymerase sigma factor 70 region 4 type 2" evidence="7">
    <location>
        <begin position="121"/>
        <end position="170"/>
    </location>
</feature>
<dbReference type="SUPFAM" id="SSF88659">
    <property type="entry name" value="Sigma3 and sigma4 domains of RNA polymerase sigma factors"/>
    <property type="match status" value="1"/>
</dbReference>
<dbReference type="PANTHER" id="PTHR43133:SF66">
    <property type="entry name" value="ECF RNA POLYMERASE SIGMA FACTOR SIGK"/>
    <property type="match status" value="1"/>
</dbReference>
<keyword evidence="9" id="KW-1185">Reference proteome</keyword>
<feature type="domain" description="RNA polymerase sigma-70 region 2" evidence="6">
    <location>
        <begin position="30"/>
        <end position="90"/>
    </location>
</feature>
<dbReference type="CDD" id="cd06171">
    <property type="entry name" value="Sigma70_r4"/>
    <property type="match status" value="1"/>
</dbReference>
<keyword evidence="4" id="KW-0804">Transcription</keyword>
<organism evidence="8 9">
    <name type="scientific">Acidiferrimicrobium australe</name>
    <dbReference type="NCBI Taxonomy" id="2664430"/>
    <lineage>
        <taxon>Bacteria</taxon>
        <taxon>Bacillati</taxon>
        <taxon>Actinomycetota</taxon>
        <taxon>Acidimicrobiia</taxon>
        <taxon>Acidimicrobiales</taxon>
        <taxon>Acidimicrobiaceae</taxon>
        <taxon>Acidiferrimicrobium</taxon>
    </lineage>
</organism>
<dbReference type="PANTHER" id="PTHR43133">
    <property type="entry name" value="RNA POLYMERASE ECF-TYPE SIGMA FACTO"/>
    <property type="match status" value="1"/>
</dbReference>
<dbReference type="InterPro" id="IPR036388">
    <property type="entry name" value="WH-like_DNA-bd_sf"/>
</dbReference>
<dbReference type="Gene3D" id="1.10.10.10">
    <property type="entry name" value="Winged helix-like DNA-binding domain superfamily/Winged helix DNA-binding domain"/>
    <property type="match status" value="1"/>
</dbReference>
<evidence type="ECO:0000313" key="9">
    <source>
        <dbReference type="Proteomes" id="UP000437736"/>
    </source>
</evidence>
<keyword evidence="3" id="KW-0731">Sigma factor</keyword>
<evidence type="ECO:0000259" key="7">
    <source>
        <dbReference type="Pfam" id="PF08281"/>
    </source>
</evidence>
<evidence type="ECO:0000256" key="5">
    <source>
        <dbReference type="SAM" id="MobiDB-lite"/>
    </source>
</evidence>
<dbReference type="Proteomes" id="UP000437736">
    <property type="component" value="Unassembled WGS sequence"/>
</dbReference>
<evidence type="ECO:0000259" key="6">
    <source>
        <dbReference type="Pfam" id="PF04542"/>
    </source>
</evidence>